<name>T1GG58_MEGSC</name>
<feature type="region of interest" description="Disordered" evidence="1">
    <location>
        <begin position="1"/>
        <end position="24"/>
    </location>
</feature>
<dbReference type="HOGENOM" id="CLU_2429587_0_0_1"/>
<reference evidence="2" key="2">
    <citation type="submission" date="2015-06" db="UniProtKB">
        <authorList>
            <consortium name="EnsemblMetazoa"/>
        </authorList>
    </citation>
    <scope>IDENTIFICATION</scope>
</reference>
<reference evidence="3" key="1">
    <citation type="submission" date="2013-02" db="EMBL/GenBank/DDBJ databases">
        <authorList>
            <person name="Hughes D."/>
        </authorList>
    </citation>
    <scope>NUCLEOTIDE SEQUENCE</scope>
    <source>
        <strain>Durham</strain>
        <strain evidence="3">NC isolate 2 -- Noor lab</strain>
    </source>
</reference>
<dbReference type="EMBL" id="CAQQ02018209">
    <property type="status" value="NOT_ANNOTATED_CDS"/>
    <property type="molecule type" value="Genomic_DNA"/>
</dbReference>
<protein>
    <submittedName>
        <fullName evidence="2">Uncharacterized protein</fullName>
    </submittedName>
</protein>
<evidence type="ECO:0000313" key="2">
    <source>
        <dbReference type="EnsemblMetazoa" id="MESCA002367-PA"/>
    </source>
</evidence>
<dbReference type="Proteomes" id="UP000015102">
    <property type="component" value="Unassembled WGS sequence"/>
</dbReference>
<evidence type="ECO:0000256" key="1">
    <source>
        <dbReference type="SAM" id="MobiDB-lite"/>
    </source>
</evidence>
<sequence length="91" mass="10774">MSRIQKRKGIHGYRRHGQRDQNIDLENNVHPRLEHIFISKKCNLPTFKHQLITNRPLQKNLIYGLSICVLIHQDICVLRDFVLKGEKVFDS</sequence>
<organism evidence="2 3">
    <name type="scientific">Megaselia scalaris</name>
    <name type="common">Humpbacked fly</name>
    <name type="synonym">Phora scalaris</name>
    <dbReference type="NCBI Taxonomy" id="36166"/>
    <lineage>
        <taxon>Eukaryota</taxon>
        <taxon>Metazoa</taxon>
        <taxon>Ecdysozoa</taxon>
        <taxon>Arthropoda</taxon>
        <taxon>Hexapoda</taxon>
        <taxon>Insecta</taxon>
        <taxon>Pterygota</taxon>
        <taxon>Neoptera</taxon>
        <taxon>Endopterygota</taxon>
        <taxon>Diptera</taxon>
        <taxon>Brachycera</taxon>
        <taxon>Muscomorpha</taxon>
        <taxon>Platypezoidea</taxon>
        <taxon>Phoridae</taxon>
        <taxon>Megaseliini</taxon>
        <taxon>Megaselia</taxon>
    </lineage>
</organism>
<dbReference type="AlphaFoldDB" id="T1GG58"/>
<dbReference type="EnsemblMetazoa" id="MESCA002367-RA">
    <property type="protein sequence ID" value="MESCA002367-PA"/>
    <property type="gene ID" value="MESCA002367"/>
</dbReference>
<feature type="compositionally biased region" description="Basic residues" evidence="1">
    <location>
        <begin position="1"/>
        <end position="17"/>
    </location>
</feature>
<evidence type="ECO:0000313" key="3">
    <source>
        <dbReference type="Proteomes" id="UP000015102"/>
    </source>
</evidence>
<dbReference type="EMBL" id="CAQQ02018208">
    <property type="status" value="NOT_ANNOTATED_CDS"/>
    <property type="molecule type" value="Genomic_DNA"/>
</dbReference>
<proteinExistence type="predicted"/>
<accession>T1GG58</accession>
<keyword evidence="3" id="KW-1185">Reference proteome</keyword>